<reference evidence="1 2" key="1">
    <citation type="submission" date="2018-06" db="EMBL/GenBank/DDBJ databases">
        <title>Extensive metabolic versatility and redundancy in microbially diverse, dynamic hydrothermal sediments.</title>
        <authorList>
            <person name="Dombrowski N."/>
            <person name="Teske A."/>
            <person name="Baker B.J."/>
        </authorList>
    </citation>
    <scope>NUCLEOTIDE SEQUENCE [LARGE SCALE GENOMIC DNA]</scope>
    <source>
        <strain evidence="1">B35_G9</strain>
    </source>
</reference>
<name>A0A660S7A3_UNCT6</name>
<dbReference type="Proteomes" id="UP000282321">
    <property type="component" value="Unassembled WGS sequence"/>
</dbReference>
<evidence type="ECO:0000313" key="2">
    <source>
        <dbReference type="Proteomes" id="UP000282321"/>
    </source>
</evidence>
<dbReference type="AlphaFoldDB" id="A0A660S7A3"/>
<accession>A0A660S7A3</accession>
<organism evidence="1 2">
    <name type="scientific">candidate division TA06 bacterium</name>
    <dbReference type="NCBI Taxonomy" id="2250710"/>
    <lineage>
        <taxon>Bacteria</taxon>
        <taxon>Bacteria division TA06</taxon>
    </lineage>
</organism>
<proteinExistence type="predicted"/>
<dbReference type="EMBL" id="QNBC01000069">
    <property type="protein sequence ID" value="RKX65835.1"/>
    <property type="molecule type" value="Genomic_DNA"/>
</dbReference>
<comment type="caution">
    <text evidence="1">The sequence shown here is derived from an EMBL/GenBank/DDBJ whole genome shotgun (WGS) entry which is preliminary data.</text>
</comment>
<protein>
    <submittedName>
        <fullName evidence="1">Uncharacterized protein</fullName>
    </submittedName>
</protein>
<evidence type="ECO:0000313" key="1">
    <source>
        <dbReference type="EMBL" id="RKX65835.1"/>
    </source>
</evidence>
<gene>
    <name evidence="1" type="ORF">DRP44_05465</name>
</gene>
<sequence>MRLPRKRKIFENLPVNYIDLNSILNAGKTNRADKFHSYIQLVYPEEIQFIFLIEGEFYTAVKYSNHFSPITYEYMEKRKKSSERGFCSFYEIDFDLAKLLTTALPAEPDRTFDLEEDAFTFDNNTGIMLVNYNIEHGIYYIKKGHLEYGYLQQKKVQGEIKTQEMFTSDTIHSINYYIREPLMQRIVTPHMRKLMTGLMTNLIHGYTEKTGVVKVESYLSSSKEVAEKKYTFLHNVILNRTNIIDNALADEETYIKGYAEWVKRFIAHFYKILTPEDNNKILAKAIHDYRYVLEKIKFISYIKNNE</sequence>